<keyword evidence="2" id="KW-1134">Transmembrane beta strand</keyword>
<comment type="similarity">
    <text evidence="1 2">Belongs to the outer membrane factor (OMF) (TC 1.B.17) family.</text>
</comment>
<dbReference type="Pfam" id="PF02321">
    <property type="entry name" value="OEP"/>
    <property type="match status" value="2"/>
</dbReference>
<dbReference type="InterPro" id="IPR010131">
    <property type="entry name" value="MdtP/NodT-like"/>
</dbReference>
<sequence length="508" mass="55719">MILFLFPCSLYLCPKYSRRRKRGKSLKTPLNQLAFRRCVNMKKQIILILGVLLFMGGCSMNPKYTKPLAPVPAEWPKGEAYKLTQAAPETPTAPELSWKAFFTDPKLQQIIETALTNNRDLRIAALNVERARALYGVQRAELLPVVNAAGTGSKERIAANLISPEGSRTSEQYNVGLGIAAWEMDFFGRIRSLKDQALEEYLATDEARRSVQVALVSEVARVYLTLSADLENLKLARSTLTAQQSAYDLIKRQYEVGVVSKLDLRQAQIPVDSARGDVARFTQIAAQDRNALDLLAGSKVPMDLLPSDLARYNPPKEIFAGLSSESLLNRPDIMAAEHRLKGAYAYIGAARASFFPRISLTTSVGTASDDLSGLFGSGSGTWSFTPHIVVPVFDARTWAAYRVSQAQQEIALAQYEKAIQVAFREVADSLAVQGTVDQQVAAQQSLTNAVADTYRLSNIRYSKGIDSYLGVLDAQRSLYAAQQGLISLQLAKLANQVRLYAVLGGGGE</sequence>
<dbReference type="InterPro" id="IPR003423">
    <property type="entry name" value="OMP_efflux"/>
</dbReference>
<evidence type="ECO:0000256" key="2">
    <source>
        <dbReference type="RuleBase" id="RU362097"/>
    </source>
</evidence>
<accession>E1Y9R5</accession>
<name>E1Y9R5_9BACT</name>
<dbReference type="GO" id="GO:0015562">
    <property type="term" value="F:efflux transmembrane transporter activity"/>
    <property type="evidence" value="ECO:0007669"/>
    <property type="project" value="InterPro"/>
</dbReference>
<dbReference type="GO" id="GO:0005886">
    <property type="term" value="C:plasma membrane"/>
    <property type="evidence" value="ECO:0007669"/>
    <property type="project" value="UniProtKB-SubCell"/>
</dbReference>
<dbReference type="NCBIfam" id="TIGR01845">
    <property type="entry name" value="outer_NodT"/>
    <property type="match status" value="1"/>
</dbReference>
<keyword evidence="2" id="KW-0449">Lipoprotein</keyword>
<evidence type="ECO:0000256" key="1">
    <source>
        <dbReference type="ARBA" id="ARBA00007613"/>
    </source>
</evidence>
<evidence type="ECO:0000313" key="3">
    <source>
        <dbReference type="EMBL" id="CBX27309.1"/>
    </source>
</evidence>
<dbReference type="PANTHER" id="PTHR30203:SF33">
    <property type="entry name" value="BLR4455 PROTEIN"/>
    <property type="match status" value="1"/>
</dbReference>
<reference evidence="3" key="1">
    <citation type="journal article" date="2011" name="Environ. Microbiol.">
        <title>Genomic insights into the metabolic potential of the polycyclic aromatic hydrocarbon degrading sulfate-reducing Deltaproteobacterium N47.</title>
        <authorList>
            <person name="Bergmann F."/>
            <person name="Selesi D."/>
            <person name="Weinmaier T."/>
            <person name="Tischler P."/>
            <person name="Rattei T."/>
            <person name="Meckenstock R.U."/>
        </authorList>
    </citation>
    <scope>NUCLEOTIDE SEQUENCE</scope>
</reference>
<organism evidence="3">
    <name type="scientific">uncultured Desulfobacterium sp</name>
    <dbReference type="NCBI Taxonomy" id="201089"/>
    <lineage>
        <taxon>Bacteria</taxon>
        <taxon>Pseudomonadati</taxon>
        <taxon>Thermodesulfobacteriota</taxon>
        <taxon>Desulfobacteria</taxon>
        <taxon>Desulfobacterales</taxon>
        <taxon>Desulfobacteriaceae</taxon>
        <taxon>Desulfobacterium</taxon>
        <taxon>environmental samples</taxon>
    </lineage>
</organism>
<dbReference type="Gene3D" id="1.20.1600.10">
    <property type="entry name" value="Outer membrane efflux proteins (OEP)"/>
    <property type="match status" value="1"/>
</dbReference>
<dbReference type="SUPFAM" id="SSF56954">
    <property type="entry name" value="Outer membrane efflux proteins (OEP)"/>
    <property type="match status" value="1"/>
</dbReference>
<dbReference type="AlphaFoldDB" id="E1Y9R5"/>
<dbReference type="PANTHER" id="PTHR30203">
    <property type="entry name" value="OUTER MEMBRANE CATION EFFLUX PROTEIN"/>
    <property type="match status" value="1"/>
</dbReference>
<protein>
    <submittedName>
        <fullName evidence="3">Outer membrane protein oprM</fullName>
    </submittedName>
</protein>
<proteinExistence type="inferred from homology"/>
<keyword evidence="2" id="KW-0564">Palmitate</keyword>
<gene>
    <name evidence="3" type="ORF">N47_H21310</name>
</gene>
<dbReference type="EMBL" id="FR695866">
    <property type="protein sequence ID" value="CBX27309.1"/>
    <property type="molecule type" value="Genomic_DNA"/>
</dbReference>
<dbReference type="Gene3D" id="2.20.200.10">
    <property type="entry name" value="Outer membrane efflux proteins (OEP)"/>
    <property type="match status" value="1"/>
</dbReference>
<comment type="subcellular location">
    <subcellularLocation>
        <location evidence="2">Cell membrane</location>
        <topology evidence="2">Lipid-anchor</topology>
    </subcellularLocation>
</comment>
<keyword evidence="2" id="KW-0472">Membrane</keyword>
<keyword evidence="2" id="KW-0812">Transmembrane</keyword>